<keyword evidence="4" id="KW-1185">Reference proteome</keyword>
<organism evidence="3 4">
    <name type="scientific">Paracraurococcus ruber</name>
    <dbReference type="NCBI Taxonomy" id="77675"/>
    <lineage>
        <taxon>Bacteria</taxon>
        <taxon>Pseudomonadati</taxon>
        <taxon>Pseudomonadota</taxon>
        <taxon>Alphaproteobacteria</taxon>
        <taxon>Acetobacterales</taxon>
        <taxon>Roseomonadaceae</taxon>
        <taxon>Paracraurococcus</taxon>
    </lineage>
</organism>
<evidence type="ECO:0000259" key="2">
    <source>
        <dbReference type="Pfam" id="PF07589"/>
    </source>
</evidence>
<dbReference type="Pfam" id="PF07589">
    <property type="entry name" value="PEP-CTERM"/>
    <property type="match status" value="1"/>
</dbReference>
<reference evidence="3 4" key="1">
    <citation type="journal article" date="2020" name="Microorganisms">
        <title>Osmotic Adaptation and Compatible Solute Biosynthesis of Phototrophic Bacteria as Revealed from Genome Analyses.</title>
        <authorList>
            <person name="Imhoff J.F."/>
            <person name="Rahn T."/>
            <person name="Kunzel S."/>
            <person name="Keller A."/>
            <person name="Neulinger S.C."/>
        </authorList>
    </citation>
    <scope>NUCLEOTIDE SEQUENCE [LARGE SCALE GENOMIC DNA]</scope>
    <source>
        <strain evidence="3 4">DSM 15382</strain>
    </source>
</reference>
<name>A0ABS1D2T2_9PROT</name>
<dbReference type="EMBL" id="NRSG01000248">
    <property type="protein sequence ID" value="MBK1661074.1"/>
    <property type="molecule type" value="Genomic_DNA"/>
</dbReference>
<accession>A0ABS1D2T2</accession>
<feature type="domain" description="Ice-binding protein C-terminal" evidence="2">
    <location>
        <begin position="151"/>
        <end position="173"/>
    </location>
</feature>
<gene>
    <name evidence="3" type="ORF">CKO45_22925</name>
</gene>
<dbReference type="InterPro" id="IPR013424">
    <property type="entry name" value="Ice-binding_C"/>
</dbReference>
<sequence>MKTLALLAGAALFAVGMSGTAQAGYTYVGSWEVDQGPSWGSQPAAYTGQQAAALLFGGTAATYAISTRGSNPGLIDFKSWYSVLGGNGPNNGGFQFAQDYVSAASTQAPGAYFSGNYSYTYDGTDAASAYVSDNAGTGNVNYAFRITATTAVPEPATLALLGAGLLGLGAVRRSRQTAQG</sequence>
<dbReference type="NCBIfam" id="TIGR02595">
    <property type="entry name" value="PEP_CTERM"/>
    <property type="match status" value="1"/>
</dbReference>
<feature type="chain" id="PRO_5046149856" description="Ice-binding protein C-terminal domain-containing protein" evidence="1">
    <location>
        <begin position="24"/>
        <end position="180"/>
    </location>
</feature>
<evidence type="ECO:0000256" key="1">
    <source>
        <dbReference type="SAM" id="SignalP"/>
    </source>
</evidence>
<keyword evidence="1" id="KW-0732">Signal</keyword>
<feature type="signal peptide" evidence="1">
    <location>
        <begin position="1"/>
        <end position="23"/>
    </location>
</feature>
<dbReference type="Proteomes" id="UP000697995">
    <property type="component" value="Unassembled WGS sequence"/>
</dbReference>
<comment type="caution">
    <text evidence="3">The sequence shown here is derived from an EMBL/GenBank/DDBJ whole genome shotgun (WGS) entry which is preliminary data.</text>
</comment>
<protein>
    <recommendedName>
        <fullName evidence="2">Ice-binding protein C-terminal domain-containing protein</fullName>
    </recommendedName>
</protein>
<proteinExistence type="predicted"/>
<evidence type="ECO:0000313" key="3">
    <source>
        <dbReference type="EMBL" id="MBK1661074.1"/>
    </source>
</evidence>
<evidence type="ECO:0000313" key="4">
    <source>
        <dbReference type="Proteomes" id="UP000697995"/>
    </source>
</evidence>